<proteinExistence type="predicted"/>
<accession>A0A1G1XKJ1</accession>
<keyword evidence="1" id="KW-0472">Membrane</keyword>
<name>A0A1G1XKJ1_9BACT</name>
<dbReference type="InterPro" id="IPR047676">
    <property type="entry name" value="FxLYD_dom"/>
</dbReference>
<dbReference type="STRING" id="1797529.A2570_00835"/>
<comment type="caution">
    <text evidence="2">The sequence shown here is derived from an EMBL/GenBank/DDBJ whole genome shotgun (WGS) entry which is preliminary data.</text>
</comment>
<evidence type="ECO:0000256" key="1">
    <source>
        <dbReference type="SAM" id="Phobius"/>
    </source>
</evidence>
<evidence type="ECO:0000313" key="3">
    <source>
        <dbReference type="Proteomes" id="UP000178570"/>
    </source>
</evidence>
<evidence type="ECO:0000313" key="2">
    <source>
        <dbReference type="EMBL" id="OGY40665.1"/>
    </source>
</evidence>
<keyword evidence="1" id="KW-0812">Transmembrane</keyword>
<gene>
    <name evidence="2" type="ORF">A2570_00835</name>
</gene>
<keyword evidence="1" id="KW-1133">Transmembrane helix</keyword>
<feature type="transmembrane region" description="Helical" evidence="1">
    <location>
        <begin position="7"/>
        <end position="29"/>
    </location>
</feature>
<dbReference type="EMBL" id="MHHY01000006">
    <property type="protein sequence ID" value="OGY40665.1"/>
    <property type="molecule type" value="Genomic_DNA"/>
</dbReference>
<dbReference type="AlphaFoldDB" id="A0A1G1XKJ1"/>
<sequence length="270" mass="30864">MKRLFKQFIIACVYLLIFSGFSWMMWGVFYTPTCSDGLKNQDEEDADCGGPCATCELRTLSYPSVSRKLFFMDPNGNATDVAIQIKNPNSSWGLKSFDYRVDFADSTGKILPGSLYGRSFLMPGATQWIMEAARFSSAELNDVEFKITTSTIDWNKLRPYVSENEFVIRDKQYKLLAPPASGYAELTGVIENKSSFSVNEFEVQGVLYDKEKRIIGFGKTKVLSLRPGQVKEFRIFWPRQFTNRNPVANFDVFANINFLADESFLQRYKQ</sequence>
<organism evidence="2 3">
    <name type="scientific">Candidatus Brennerbacteria bacterium RIFOXYD1_FULL_41_16</name>
    <dbReference type="NCBI Taxonomy" id="1797529"/>
    <lineage>
        <taxon>Bacteria</taxon>
        <taxon>Candidatus Brenneribacteriota</taxon>
    </lineage>
</organism>
<dbReference type="NCBIfam" id="NF038353">
    <property type="entry name" value="FxLYD_dom"/>
    <property type="match status" value="1"/>
</dbReference>
<reference evidence="2 3" key="1">
    <citation type="journal article" date="2016" name="Nat. Commun.">
        <title>Thousands of microbial genomes shed light on interconnected biogeochemical processes in an aquifer system.</title>
        <authorList>
            <person name="Anantharaman K."/>
            <person name="Brown C.T."/>
            <person name="Hug L.A."/>
            <person name="Sharon I."/>
            <person name="Castelle C.J."/>
            <person name="Probst A.J."/>
            <person name="Thomas B.C."/>
            <person name="Singh A."/>
            <person name="Wilkins M.J."/>
            <person name="Karaoz U."/>
            <person name="Brodie E.L."/>
            <person name="Williams K.H."/>
            <person name="Hubbard S.S."/>
            <person name="Banfield J.F."/>
        </authorList>
    </citation>
    <scope>NUCLEOTIDE SEQUENCE [LARGE SCALE GENOMIC DNA]</scope>
</reference>
<protein>
    <submittedName>
        <fullName evidence="2">Uncharacterized protein</fullName>
    </submittedName>
</protein>
<dbReference type="Proteomes" id="UP000178570">
    <property type="component" value="Unassembled WGS sequence"/>
</dbReference>